<keyword evidence="2" id="KW-1185">Reference proteome</keyword>
<organism evidence="1 2">
    <name type="scientific">Filimonas effusa</name>
    <dbReference type="NCBI Taxonomy" id="2508721"/>
    <lineage>
        <taxon>Bacteria</taxon>
        <taxon>Pseudomonadati</taxon>
        <taxon>Bacteroidota</taxon>
        <taxon>Chitinophagia</taxon>
        <taxon>Chitinophagales</taxon>
        <taxon>Chitinophagaceae</taxon>
        <taxon>Filimonas</taxon>
    </lineage>
</organism>
<sequence>MVHVIKCTQRIPVSVDKAWSFFSSPANLKEITPANMGFDITSDLYEGKMYPGQIIEYRLKLLGGIKVYWMTEITHVEENRFFVDEQRFGPYAMWHHQHHFVPIEGGVEMTDIVHYKIPWGPLGSIAHAFYVKKQLDHIFSHRFQKIETIFGPFTYLHNA</sequence>
<name>A0A4Q1D3T8_9BACT</name>
<dbReference type="OrthoDB" id="9793552at2"/>
<dbReference type="EMBL" id="SDHZ01000003">
    <property type="protein sequence ID" value="RXK81979.1"/>
    <property type="molecule type" value="Genomic_DNA"/>
</dbReference>
<accession>A0A4Q1D3T8</accession>
<gene>
    <name evidence="1" type="ORF">ESB13_19565</name>
</gene>
<dbReference type="InterPro" id="IPR023393">
    <property type="entry name" value="START-like_dom_sf"/>
</dbReference>
<dbReference type="RefSeq" id="WP_129005376.1">
    <property type="nucleotide sequence ID" value="NZ_SDHZ01000003.1"/>
</dbReference>
<dbReference type="Proteomes" id="UP000290545">
    <property type="component" value="Unassembled WGS sequence"/>
</dbReference>
<evidence type="ECO:0000313" key="2">
    <source>
        <dbReference type="Proteomes" id="UP000290545"/>
    </source>
</evidence>
<evidence type="ECO:0000313" key="1">
    <source>
        <dbReference type="EMBL" id="RXK81979.1"/>
    </source>
</evidence>
<evidence type="ECO:0008006" key="3">
    <source>
        <dbReference type="Google" id="ProtNLM"/>
    </source>
</evidence>
<proteinExistence type="predicted"/>
<comment type="caution">
    <text evidence="1">The sequence shown here is derived from an EMBL/GenBank/DDBJ whole genome shotgun (WGS) entry which is preliminary data.</text>
</comment>
<dbReference type="AlphaFoldDB" id="A0A4Q1D3T8"/>
<dbReference type="Gene3D" id="3.30.530.20">
    <property type="match status" value="1"/>
</dbReference>
<dbReference type="SUPFAM" id="SSF55961">
    <property type="entry name" value="Bet v1-like"/>
    <property type="match status" value="1"/>
</dbReference>
<dbReference type="CDD" id="cd07820">
    <property type="entry name" value="SRPBCC_3"/>
    <property type="match status" value="1"/>
</dbReference>
<protein>
    <recommendedName>
        <fullName evidence="3">Cell division inhibitor</fullName>
    </recommendedName>
</protein>
<reference evidence="1 2" key="1">
    <citation type="submission" date="2019-01" db="EMBL/GenBank/DDBJ databases">
        <title>Filimonas sp. strain TTM-71.</title>
        <authorList>
            <person name="Chen W.-M."/>
        </authorList>
    </citation>
    <scope>NUCLEOTIDE SEQUENCE [LARGE SCALE GENOMIC DNA]</scope>
    <source>
        <strain evidence="1 2">TTM-71</strain>
    </source>
</reference>